<comment type="caution">
    <text evidence="4">The sequence shown here is derived from an EMBL/GenBank/DDBJ whole genome shotgun (WGS) entry which is preliminary data.</text>
</comment>
<evidence type="ECO:0000256" key="2">
    <source>
        <dbReference type="SAM" id="Phobius"/>
    </source>
</evidence>
<feature type="compositionally biased region" description="Polar residues" evidence="1">
    <location>
        <begin position="1"/>
        <end position="14"/>
    </location>
</feature>
<dbReference type="Pfam" id="PF09925">
    <property type="entry name" value="DUF2157"/>
    <property type="match status" value="1"/>
</dbReference>
<feature type="transmembrane region" description="Helical" evidence="2">
    <location>
        <begin position="70"/>
        <end position="91"/>
    </location>
</feature>
<protein>
    <submittedName>
        <fullName evidence="4">DUF2157 domain-containing protein</fullName>
    </submittedName>
</protein>
<keyword evidence="2" id="KW-0472">Membrane</keyword>
<feature type="transmembrane region" description="Helical" evidence="2">
    <location>
        <begin position="375"/>
        <end position="396"/>
    </location>
</feature>
<evidence type="ECO:0000256" key="1">
    <source>
        <dbReference type="SAM" id="MobiDB-lite"/>
    </source>
</evidence>
<feature type="transmembrane region" description="Helical" evidence="2">
    <location>
        <begin position="290"/>
        <end position="311"/>
    </location>
</feature>
<keyword evidence="2" id="KW-1133">Transmembrane helix</keyword>
<accession>A0ABW1R0X0</accession>
<feature type="transmembrane region" description="Helical" evidence="2">
    <location>
        <begin position="206"/>
        <end position="224"/>
    </location>
</feature>
<gene>
    <name evidence="4" type="ORF">ACFPWU_11330</name>
</gene>
<feature type="transmembrane region" description="Helical" evidence="2">
    <location>
        <begin position="128"/>
        <end position="150"/>
    </location>
</feature>
<sequence>MTMPPTGSTVSSASPDAAPPGLPAPVRTAPRDRLVWLREESLAWQAEGLVTSAQMEVVLARYSPSRGFSLGRLLLGLGAAFFGVGLIWLVASNLEDLSPGLRFGVVTALWLFFLLGSEVLHQRGTSRVVVGAGRTLAAFAIGAVVFQAAQSLQVPAYEPSLLGAWGAAALLHAYVTRARGPLLVGLAGTAAWSVWQGVAAESTFGDFIWTFGLTGTAMVALAAVHRGGWSDFARPWRTVGAALALVALFIGCLPMSEGLELSWGTWNVTLLVISVGAVGSGLWRGDRLDAVETLVVAASATIALLMAAWIAADDTSRIGAGDVAHAAVGVLVYVALAIALAVSGTLRDSSALTTLATAGLVVFTTFQSFAVFGEIITGAWLFVALGIVLLGTGFGFDRTRRRLATELADELTTPLATPLATGSKA</sequence>
<dbReference type="Proteomes" id="UP001596098">
    <property type="component" value="Unassembled WGS sequence"/>
</dbReference>
<organism evidence="4 5">
    <name type="scientific">Nocardioides yefusunii</name>
    <dbReference type="NCBI Taxonomy" id="2500546"/>
    <lineage>
        <taxon>Bacteria</taxon>
        <taxon>Bacillati</taxon>
        <taxon>Actinomycetota</taxon>
        <taxon>Actinomycetes</taxon>
        <taxon>Propionibacteriales</taxon>
        <taxon>Nocardioidaceae</taxon>
        <taxon>Nocardioides</taxon>
    </lineage>
</organism>
<feature type="transmembrane region" description="Helical" evidence="2">
    <location>
        <begin position="97"/>
        <end position="116"/>
    </location>
</feature>
<dbReference type="EMBL" id="JBHSQI010000005">
    <property type="protein sequence ID" value="MFC6154248.1"/>
    <property type="molecule type" value="Genomic_DNA"/>
</dbReference>
<feature type="region of interest" description="Disordered" evidence="1">
    <location>
        <begin position="1"/>
        <end position="26"/>
    </location>
</feature>
<reference evidence="5" key="1">
    <citation type="journal article" date="2019" name="Int. J. Syst. Evol. Microbiol.">
        <title>The Global Catalogue of Microorganisms (GCM) 10K type strain sequencing project: providing services to taxonomists for standard genome sequencing and annotation.</title>
        <authorList>
            <consortium name="The Broad Institute Genomics Platform"/>
            <consortium name="The Broad Institute Genome Sequencing Center for Infectious Disease"/>
            <person name="Wu L."/>
            <person name="Ma J."/>
        </authorList>
    </citation>
    <scope>NUCLEOTIDE SEQUENCE [LARGE SCALE GENOMIC DNA]</scope>
    <source>
        <strain evidence="5">DFY28</strain>
    </source>
</reference>
<feature type="transmembrane region" description="Helical" evidence="2">
    <location>
        <begin position="349"/>
        <end position="369"/>
    </location>
</feature>
<proteinExistence type="predicted"/>
<name>A0ABW1R0X0_9ACTN</name>
<dbReference type="InterPro" id="IPR018677">
    <property type="entry name" value="DUF2157"/>
</dbReference>
<keyword evidence="2" id="KW-0812">Transmembrane</keyword>
<evidence type="ECO:0000313" key="4">
    <source>
        <dbReference type="EMBL" id="MFC6154248.1"/>
    </source>
</evidence>
<feature type="transmembrane region" description="Helical" evidence="2">
    <location>
        <begin position="236"/>
        <end position="256"/>
    </location>
</feature>
<feature type="domain" description="DUF2157" evidence="3">
    <location>
        <begin position="43"/>
        <end position="179"/>
    </location>
</feature>
<evidence type="ECO:0000259" key="3">
    <source>
        <dbReference type="Pfam" id="PF09925"/>
    </source>
</evidence>
<feature type="transmembrane region" description="Helical" evidence="2">
    <location>
        <begin position="323"/>
        <end position="342"/>
    </location>
</feature>
<feature type="transmembrane region" description="Helical" evidence="2">
    <location>
        <begin position="262"/>
        <end position="283"/>
    </location>
</feature>
<evidence type="ECO:0000313" key="5">
    <source>
        <dbReference type="Proteomes" id="UP001596098"/>
    </source>
</evidence>
<dbReference type="RefSeq" id="WP_164878669.1">
    <property type="nucleotide sequence ID" value="NZ_CP034929.1"/>
</dbReference>
<keyword evidence="5" id="KW-1185">Reference proteome</keyword>